<feature type="region of interest" description="Disordered" evidence="1">
    <location>
        <begin position="1"/>
        <end position="25"/>
    </location>
</feature>
<evidence type="ECO:0000313" key="2">
    <source>
        <dbReference type="EMBL" id="EYF01302.1"/>
    </source>
</evidence>
<dbReference type="OrthoDB" id="961266at2"/>
<gene>
    <name evidence="2" type="ORF">CAP_8456</name>
</gene>
<comment type="caution">
    <text evidence="2">The sequence shown here is derived from an EMBL/GenBank/DDBJ whole genome shotgun (WGS) entry which is preliminary data.</text>
</comment>
<keyword evidence="3" id="KW-1185">Reference proteome</keyword>
<accession>A0A017SX02</accession>
<reference evidence="2 3" key="1">
    <citation type="submission" date="2013-05" db="EMBL/GenBank/DDBJ databases">
        <title>Genome assembly of Chondromyces apiculatus DSM 436.</title>
        <authorList>
            <person name="Sharma G."/>
            <person name="Khatri I."/>
            <person name="Kaur C."/>
            <person name="Mayilraj S."/>
            <person name="Subramanian S."/>
        </authorList>
    </citation>
    <scope>NUCLEOTIDE SEQUENCE [LARGE SCALE GENOMIC DNA]</scope>
    <source>
        <strain evidence="2 3">DSM 436</strain>
    </source>
</reference>
<evidence type="ECO:0000256" key="1">
    <source>
        <dbReference type="SAM" id="MobiDB-lite"/>
    </source>
</evidence>
<feature type="compositionally biased region" description="Polar residues" evidence="1">
    <location>
        <begin position="85"/>
        <end position="96"/>
    </location>
</feature>
<sequence length="229" mass="24132">MSKKVKSAVKGAKGQDGKDAAGKTEEKCPCQLILKVFRKQEWNKKPGSSSENVQQGGTIGDFELWKVGDKEPLVTGKMLEAAGPSSKTRGSDQRVSPGSYGLIKNPGSKGPYRLIQTTQAAATASFGTRGAVNIHGGNNPVDLEGCLLPGSASTTNKVTEPPAKKGGKGEISEYPSISGSQSKLSEIKAQIAKYGTTESMTTYDGAEKYNTAYYNNVTVVIYEIGSGSK</sequence>
<dbReference type="Proteomes" id="UP000019678">
    <property type="component" value="Unassembled WGS sequence"/>
</dbReference>
<feature type="region of interest" description="Disordered" evidence="1">
    <location>
        <begin position="81"/>
        <end position="103"/>
    </location>
</feature>
<dbReference type="AlphaFoldDB" id="A0A017SX02"/>
<proteinExistence type="predicted"/>
<feature type="compositionally biased region" description="Basic and acidic residues" evidence="1">
    <location>
        <begin position="13"/>
        <end position="25"/>
    </location>
</feature>
<organism evidence="2 3">
    <name type="scientific">Chondromyces apiculatus DSM 436</name>
    <dbReference type="NCBI Taxonomy" id="1192034"/>
    <lineage>
        <taxon>Bacteria</taxon>
        <taxon>Pseudomonadati</taxon>
        <taxon>Myxococcota</taxon>
        <taxon>Polyangia</taxon>
        <taxon>Polyangiales</taxon>
        <taxon>Polyangiaceae</taxon>
        <taxon>Chondromyces</taxon>
    </lineage>
</organism>
<dbReference type="RefSeq" id="WP_052376644.1">
    <property type="nucleotide sequence ID" value="NZ_ASRX01000084.1"/>
</dbReference>
<protein>
    <submittedName>
        <fullName evidence="2">Uropathogenic specific protein</fullName>
    </submittedName>
</protein>
<dbReference type="EMBL" id="ASRX01000084">
    <property type="protein sequence ID" value="EYF01302.1"/>
    <property type="molecule type" value="Genomic_DNA"/>
</dbReference>
<feature type="region of interest" description="Disordered" evidence="1">
    <location>
        <begin position="152"/>
        <end position="179"/>
    </location>
</feature>
<evidence type="ECO:0000313" key="3">
    <source>
        <dbReference type="Proteomes" id="UP000019678"/>
    </source>
</evidence>
<name>A0A017SX02_9BACT</name>
<dbReference type="STRING" id="1192034.CAP_8456"/>